<dbReference type="AlphaFoldDB" id="A0A5B0KTR2"/>
<organism evidence="1 2">
    <name type="scientific">Azospirillum argentinense</name>
    <dbReference type="NCBI Taxonomy" id="2970906"/>
    <lineage>
        <taxon>Bacteria</taxon>
        <taxon>Pseudomonadati</taxon>
        <taxon>Pseudomonadota</taxon>
        <taxon>Alphaproteobacteria</taxon>
        <taxon>Rhodospirillales</taxon>
        <taxon>Azospirillaceae</taxon>
        <taxon>Azospirillum</taxon>
    </lineage>
</organism>
<comment type="caution">
    <text evidence="1">The sequence shown here is derived from an EMBL/GenBank/DDBJ whole genome shotgun (WGS) entry which is preliminary data.</text>
</comment>
<protein>
    <submittedName>
        <fullName evidence="1">Uncharacterized protein</fullName>
    </submittedName>
</protein>
<proteinExistence type="predicted"/>
<evidence type="ECO:0000313" key="2">
    <source>
        <dbReference type="Proteomes" id="UP000325333"/>
    </source>
</evidence>
<name>A0A5B0KTR2_9PROT</name>
<reference evidence="1 2" key="1">
    <citation type="submission" date="2019-07" db="EMBL/GenBank/DDBJ databases">
        <title>Genome sequencing of the stress-tolerant strain Azospirillum brasilense Az19.</title>
        <authorList>
            <person name="Maroniche G.A."/>
            <person name="Garcia J.E."/>
            <person name="Pagnussat L."/>
            <person name="Amenta M."/>
            <person name="Creus C.M."/>
        </authorList>
    </citation>
    <scope>NUCLEOTIDE SEQUENCE [LARGE SCALE GENOMIC DNA]</scope>
    <source>
        <strain evidence="1 2">Az19</strain>
    </source>
</reference>
<evidence type="ECO:0000313" key="1">
    <source>
        <dbReference type="EMBL" id="KAA1056107.1"/>
    </source>
</evidence>
<gene>
    <name evidence="1" type="ORF">FH063_005082</name>
</gene>
<dbReference type="RefSeq" id="WP_146041900.1">
    <property type="nucleotide sequence ID" value="NZ_POWG01000049.1"/>
</dbReference>
<dbReference type="Proteomes" id="UP000325333">
    <property type="component" value="Unassembled WGS sequence"/>
</dbReference>
<dbReference type="EMBL" id="VEWN01000005">
    <property type="protein sequence ID" value="KAA1056107.1"/>
    <property type="molecule type" value="Genomic_DNA"/>
</dbReference>
<accession>A0A5B0KTR2</accession>
<sequence length="179" mass="19478">MTTMRWIRLSPTAEWEPGRDLGDGRYEILGHPRGMRPVEVGPPLDAPTDRAAAEPDRWTEFFASSGIAFPVRDQLTPSSERGSLLDMLAQVEGVNEGPEDPDPFAVRGDDRDALLRELQRLRQDCAEAYQVVGTLAAAVGLLDSVPLAKALDNLSAASQGDARPHEDLLPFILSCSGKE</sequence>